<reference evidence="2 3" key="1">
    <citation type="submission" date="2015-04" db="EMBL/GenBank/DDBJ databases">
        <title>Draft genome of the roundworm Trichinella nativa.</title>
        <authorList>
            <person name="Mitreva M."/>
        </authorList>
    </citation>
    <scope>NUCLEOTIDE SEQUENCE [LARGE SCALE GENOMIC DNA]</scope>
    <source>
        <strain evidence="2 3">ISS45</strain>
    </source>
</reference>
<evidence type="ECO:0000313" key="3">
    <source>
        <dbReference type="Proteomes" id="UP000243006"/>
    </source>
</evidence>
<organism evidence="2 3">
    <name type="scientific">Trichinella nativa</name>
    <dbReference type="NCBI Taxonomy" id="6335"/>
    <lineage>
        <taxon>Eukaryota</taxon>
        <taxon>Metazoa</taxon>
        <taxon>Ecdysozoa</taxon>
        <taxon>Nematoda</taxon>
        <taxon>Enoplea</taxon>
        <taxon>Dorylaimia</taxon>
        <taxon>Trichinellida</taxon>
        <taxon>Trichinellidae</taxon>
        <taxon>Trichinella</taxon>
    </lineage>
</organism>
<name>A0A1Y3EE04_9BILA</name>
<evidence type="ECO:0000256" key="1">
    <source>
        <dbReference type="SAM" id="Phobius"/>
    </source>
</evidence>
<comment type="caution">
    <text evidence="2">The sequence shown here is derived from an EMBL/GenBank/DDBJ whole genome shotgun (WGS) entry which is preliminary data.</text>
</comment>
<sequence length="163" mass="18503">MEEKCGGDTPYLSSAMLEAEHAENRKVAIEQFKKTRKMGGELFSKAFLEKLEADIEECFDSYQKVNNGKQLFSSFRTPIAMIITLAVLYIFQQAFLFTGLSCFASLCSTAVGLIFITVITWCYSRSTGNLREISQSIDELADNLWQNVRKIIIFLSSFLYLES</sequence>
<dbReference type="AlphaFoldDB" id="A0A1Y3EE04"/>
<proteinExistence type="predicted"/>
<accession>A0A1Y3EE04</accession>
<dbReference type="EMBL" id="LVZM01021466">
    <property type="protein sequence ID" value="OUC41378.1"/>
    <property type="molecule type" value="Genomic_DNA"/>
</dbReference>
<protein>
    <recommendedName>
        <fullName evidence="4">Atlastin-2</fullName>
    </recommendedName>
</protein>
<dbReference type="Proteomes" id="UP000243006">
    <property type="component" value="Unassembled WGS sequence"/>
</dbReference>
<keyword evidence="1" id="KW-0812">Transmembrane</keyword>
<dbReference type="GO" id="GO:0005525">
    <property type="term" value="F:GTP binding"/>
    <property type="evidence" value="ECO:0007669"/>
    <property type="project" value="InterPro"/>
</dbReference>
<gene>
    <name evidence="2" type="ORF">D917_03418</name>
</gene>
<feature type="transmembrane region" description="Helical" evidence="1">
    <location>
        <begin position="103"/>
        <end position="123"/>
    </location>
</feature>
<evidence type="ECO:0008006" key="4">
    <source>
        <dbReference type="Google" id="ProtNLM"/>
    </source>
</evidence>
<keyword evidence="1" id="KW-0472">Membrane</keyword>
<dbReference type="SUPFAM" id="SSF48340">
    <property type="entry name" value="Interferon-induced guanylate-binding protein 1 (GBP1), C-terminal domain"/>
    <property type="match status" value="1"/>
</dbReference>
<feature type="transmembrane region" description="Helical" evidence="1">
    <location>
        <begin position="79"/>
        <end position="97"/>
    </location>
</feature>
<keyword evidence="1" id="KW-1133">Transmembrane helix</keyword>
<dbReference type="Gene3D" id="1.20.58.420">
    <property type="entry name" value="AHSP"/>
    <property type="match status" value="1"/>
</dbReference>
<dbReference type="GO" id="GO:0003924">
    <property type="term" value="F:GTPase activity"/>
    <property type="evidence" value="ECO:0007669"/>
    <property type="project" value="InterPro"/>
</dbReference>
<evidence type="ECO:0000313" key="2">
    <source>
        <dbReference type="EMBL" id="OUC41378.1"/>
    </source>
</evidence>
<dbReference type="InterPro" id="IPR036543">
    <property type="entry name" value="Guanylate-bd_C_sf"/>
</dbReference>